<reference evidence="19" key="2">
    <citation type="submission" date="2025-09" db="UniProtKB">
        <authorList>
            <consortium name="Ensembl"/>
        </authorList>
    </citation>
    <scope>IDENTIFICATION</scope>
</reference>
<keyword evidence="9" id="KW-0963">Cytoplasm</keyword>
<dbReference type="InterPro" id="IPR048628">
    <property type="entry name" value="Sec3_C"/>
</dbReference>
<dbReference type="InterPro" id="IPR019160">
    <property type="entry name" value="Sec3_CC"/>
</dbReference>
<evidence type="ECO:0000256" key="7">
    <source>
        <dbReference type="ARBA" id="ARBA00022475"/>
    </source>
</evidence>
<keyword evidence="11" id="KW-0653">Protein transport</keyword>
<dbReference type="Pfam" id="PF09763">
    <property type="entry name" value="Sec3_CC"/>
    <property type="match status" value="1"/>
</dbReference>
<dbReference type="GO" id="GO:0006893">
    <property type="term" value="P:Golgi to plasma membrane transport"/>
    <property type="evidence" value="ECO:0007669"/>
    <property type="project" value="TreeGrafter"/>
</dbReference>
<feature type="coiled-coil region" evidence="17">
    <location>
        <begin position="198"/>
        <end position="246"/>
    </location>
</feature>
<accession>A0A8D0BPR6</accession>
<keyword evidence="7" id="KW-1003">Cell membrane</keyword>
<dbReference type="FunFam" id="2.30.29.90:FF:000001">
    <property type="entry name" value="exocyst complex component 1 isoform X1"/>
    <property type="match status" value="1"/>
</dbReference>
<comment type="similarity">
    <text evidence="5">Belongs to the SEC3 family.</text>
</comment>
<keyword evidence="13" id="KW-0472">Membrane</keyword>
<reference evidence="19" key="1">
    <citation type="submission" date="2025-08" db="UniProtKB">
        <authorList>
            <consortium name="Ensembl"/>
        </authorList>
    </citation>
    <scope>IDENTIFICATION</scope>
</reference>
<evidence type="ECO:0000256" key="3">
    <source>
        <dbReference type="ARBA" id="ARBA00004476"/>
    </source>
</evidence>
<evidence type="ECO:0000256" key="13">
    <source>
        <dbReference type="ARBA" id="ARBA00023136"/>
    </source>
</evidence>
<dbReference type="SMART" id="SM01313">
    <property type="entry name" value="Sec3-PIP2_bind"/>
    <property type="match status" value="1"/>
</dbReference>
<dbReference type="PANTHER" id="PTHR16092">
    <property type="entry name" value="SEC3/SYNTAXIN-RELATED"/>
    <property type="match status" value="1"/>
</dbReference>
<keyword evidence="20" id="KW-1185">Reference proteome</keyword>
<sequence length="888" mass="101590">MTAIKHALQRDIFTPNDERLLSIVNVCKAGKKKKNCFLCATVTTERPVQVNVVKVKKSDKGDFYKRQTAWVLRDLAVVDAKDAIKENPEFDLHFDKVYKWVASSIAEKNTFISCLWKLNQRYIRKKIDFINVSSQLLEENVPLGPEVVDEYQELSAREEQDIEIMMEGCEYAISNAEAFADKLSRELQVLDGANIQSIMASEKQVNILMKLLDEALKEVDQIELKLSSYEEMLQSVKEQMDQISESNHLIQLSNTNNLKLLSEIEFLVNHMDLAKGHIKALHEGDLSSSRGIEACTNAADALLQCMNVALQPGHEMLQAVKQQQQRFSDLREQFARRLASHLNNVFVQQNIFLLLFSAKGHDQSSTLAQHSIELTLPNHHPFHRDLLRYAKLMEWLKNTDYGKYEGLTVNYMDYLSRLYEREIKDFFEVAKIKMTGASKEGKKFDEFRCILGLHGSSGKLTGSTSSLNKLTVQSSGNRRSQSSSLLDMGNMSTSDLDVADRTKFDKIFEQVLSELEPLCLAEQDFISKFFKLQQHLSIPGTPMSDTEDVDGGTLSRIHSTGGSQSITSENHMIRQMMIKIFRCVEPELNNLIALGDKIDSFNSLYMLVKMSHHVWTAQNVDPTSFLSTTLGNVLVTVKRNFDKCISNQIKQMEDVKISKKSKVGILPFVAEFEEFAALAESIFKNAERRGDLDKAYLKLIRAVFMNVEKVANESQKTPRDVVMMENFHHIFATLSRLKISCLEAEKKEAKQKYTDHLQSYVIYSLGQPLEKLNHFFEGVEARVAQGVREEEVSYQLAFNKQELRKVIKEYPGKEVKKGLDNLYKKVDKHLCEEENLLQVVWHSMQDEFIRQYKHFEGLIARCYPGSGITMEFTIQDILDYFSSIAQSH</sequence>
<evidence type="ECO:0000256" key="12">
    <source>
        <dbReference type="ARBA" id="ARBA00023054"/>
    </source>
</evidence>
<dbReference type="AlphaFoldDB" id="A0A8D0BPR6"/>
<dbReference type="GO" id="GO:0090543">
    <property type="term" value="C:Flemming body"/>
    <property type="evidence" value="ECO:0007669"/>
    <property type="project" value="UniProtKB-SubCell"/>
</dbReference>
<keyword evidence="10" id="KW-0597">Phosphoprotein</keyword>
<evidence type="ECO:0000256" key="9">
    <source>
        <dbReference type="ARBA" id="ARBA00022490"/>
    </source>
</evidence>
<evidence type="ECO:0000256" key="4">
    <source>
        <dbReference type="ARBA" id="ARBA00004556"/>
    </source>
</evidence>
<dbReference type="InterPro" id="IPR028258">
    <property type="entry name" value="Sec3-PIP2_bind"/>
</dbReference>
<dbReference type="PANTHER" id="PTHR16092:SF33">
    <property type="entry name" value="EXOCYST COMPLEX COMPONENT 1"/>
    <property type="match status" value="1"/>
</dbReference>
<proteinExistence type="inferred from homology"/>
<dbReference type="GeneTree" id="ENSGT00940000158640"/>
<comment type="subunit">
    <text evidence="14">The exocyst complex is composed of EXOC1, EXOC2, EXOC3, EXOC4, EXOC5, EXOC6, EXOC7 and EXOC8. Interacts with EEF1A1. Interacts with SLC6A9; interaction increases the transporter capacity of SLC6A9 probably by promoting its insertion into the cell membrane.</text>
</comment>
<dbReference type="Ensembl" id="ENSSMRT00000013367.1">
    <property type="protein sequence ID" value="ENSSMRP00000011470.1"/>
    <property type="gene ID" value="ENSSMRG00000005264.1"/>
</dbReference>
<organism evidence="19 20">
    <name type="scientific">Salvator merianae</name>
    <name type="common">Argentine black and white tegu</name>
    <name type="synonym">Tupinambis merianae</name>
    <dbReference type="NCBI Taxonomy" id="96440"/>
    <lineage>
        <taxon>Eukaryota</taxon>
        <taxon>Metazoa</taxon>
        <taxon>Chordata</taxon>
        <taxon>Craniata</taxon>
        <taxon>Vertebrata</taxon>
        <taxon>Euteleostomi</taxon>
        <taxon>Lepidosauria</taxon>
        <taxon>Squamata</taxon>
        <taxon>Bifurcata</taxon>
        <taxon>Unidentata</taxon>
        <taxon>Episquamata</taxon>
        <taxon>Laterata</taxon>
        <taxon>Teiioidea</taxon>
        <taxon>Teiidae</taxon>
        <taxon>Salvator</taxon>
    </lineage>
</organism>
<dbReference type="Pfam" id="PF15277">
    <property type="entry name" value="Sec3-PIP2_bind"/>
    <property type="match status" value="1"/>
</dbReference>
<dbReference type="GO" id="GO:0005886">
    <property type="term" value="C:plasma membrane"/>
    <property type="evidence" value="ECO:0007669"/>
    <property type="project" value="UniProtKB-SubCell"/>
</dbReference>
<keyword evidence="12 17" id="KW-0175">Coiled coil</keyword>
<dbReference type="GO" id="GO:0006887">
    <property type="term" value="P:exocytosis"/>
    <property type="evidence" value="ECO:0007669"/>
    <property type="project" value="UniProtKB-KW"/>
</dbReference>
<dbReference type="Proteomes" id="UP000694421">
    <property type="component" value="Unplaced"/>
</dbReference>
<dbReference type="Pfam" id="PF20654">
    <property type="entry name" value="Sec3_C-term"/>
    <property type="match status" value="1"/>
</dbReference>
<dbReference type="GO" id="GO:0005546">
    <property type="term" value="F:phosphatidylinositol-4,5-bisphosphate binding"/>
    <property type="evidence" value="ECO:0007669"/>
    <property type="project" value="TreeGrafter"/>
</dbReference>
<evidence type="ECO:0000256" key="14">
    <source>
        <dbReference type="ARBA" id="ARBA00061758"/>
    </source>
</evidence>
<keyword evidence="8" id="KW-0268">Exocytosis</keyword>
<evidence type="ECO:0000256" key="17">
    <source>
        <dbReference type="SAM" id="Coils"/>
    </source>
</evidence>
<keyword evidence="6" id="KW-0813">Transport</keyword>
<evidence type="ECO:0000256" key="2">
    <source>
        <dbReference type="ARBA" id="ARBA00004236"/>
    </source>
</evidence>
<evidence type="ECO:0000256" key="6">
    <source>
        <dbReference type="ARBA" id="ARBA00022448"/>
    </source>
</evidence>
<evidence type="ECO:0000313" key="20">
    <source>
        <dbReference type="Proteomes" id="UP000694421"/>
    </source>
</evidence>
<evidence type="ECO:0000256" key="5">
    <source>
        <dbReference type="ARBA" id="ARBA00006518"/>
    </source>
</evidence>
<evidence type="ECO:0000313" key="19">
    <source>
        <dbReference type="Ensembl" id="ENSSMRP00000011470.1"/>
    </source>
</evidence>
<evidence type="ECO:0000256" key="1">
    <source>
        <dbReference type="ARBA" id="ARBA00002660"/>
    </source>
</evidence>
<feature type="domain" description="Exocyst complex component Sec3 PIP2-binding N-terminal" evidence="18">
    <location>
        <begin position="31"/>
        <end position="122"/>
    </location>
</feature>
<evidence type="ECO:0000256" key="11">
    <source>
        <dbReference type="ARBA" id="ARBA00022927"/>
    </source>
</evidence>
<name>A0A8D0BPR6_SALMN</name>
<dbReference type="CDD" id="cd14683">
    <property type="entry name" value="PH-EXOC1"/>
    <property type="match status" value="1"/>
</dbReference>
<evidence type="ECO:0000256" key="15">
    <source>
        <dbReference type="ARBA" id="ARBA00068988"/>
    </source>
</evidence>
<dbReference type="GO" id="GO:0000145">
    <property type="term" value="C:exocyst"/>
    <property type="evidence" value="ECO:0007669"/>
    <property type="project" value="InterPro"/>
</dbReference>
<evidence type="ECO:0000259" key="18">
    <source>
        <dbReference type="SMART" id="SM01313"/>
    </source>
</evidence>
<dbReference type="Gene3D" id="2.30.29.90">
    <property type="match status" value="1"/>
</dbReference>
<protein>
    <recommendedName>
        <fullName evidence="15">Exocyst complex component 1</fullName>
    </recommendedName>
    <alternativeName>
        <fullName evidence="16">Exocyst complex component Sec3</fullName>
    </alternativeName>
</protein>
<comment type="subcellular location">
    <subcellularLocation>
        <location evidence="2">Cell membrane</location>
    </subcellularLocation>
    <subcellularLocation>
        <location evidence="4">Cytoplasm</location>
        <location evidence="4">Perinuclear region</location>
    </subcellularLocation>
    <subcellularLocation>
        <location evidence="3">Midbody</location>
        <location evidence="3">Midbody ring</location>
    </subcellularLocation>
</comment>
<evidence type="ECO:0000256" key="10">
    <source>
        <dbReference type="ARBA" id="ARBA00022553"/>
    </source>
</evidence>
<dbReference type="GO" id="GO:0015031">
    <property type="term" value="P:protein transport"/>
    <property type="evidence" value="ECO:0007669"/>
    <property type="project" value="UniProtKB-KW"/>
</dbReference>
<dbReference type="GO" id="GO:0048471">
    <property type="term" value="C:perinuclear region of cytoplasm"/>
    <property type="evidence" value="ECO:0007669"/>
    <property type="project" value="UniProtKB-SubCell"/>
</dbReference>
<evidence type="ECO:0000256" key="16">
    <source>
        <dbReference type="ARBA" id="ARBA00079611"/>
    </source>
</evidence>
<evidence type="ECO:0000256" key="8">
    <source>
        <dbReference type="ARBA" id="ARBA00022483"/>
    </source>
</evidence>
<comment type="function">
    <text evidence="1">Component of the exocyst complex involved in the docking of exocytic vesicles with fusion sites on the plasma membrane.</text>
</comment>